<organism evidence="2 3">
    <name type="scientific">Caerostris darwini</name>
    <dbReference type="NCBI Taxonomy" id="1538125"/>
    <lineage>
        <taxon>Eukaryota</taxon>
        <taxon>Metazoa</taxon>
        <taxon>Ecdysozoa</taxon>
        <taxon>Arthropoda</taxon>
        <taxon>Chelicerata</taxon>
        <taxon>Arachnida</taxon>
        <taxon>Araneae</taxon>
        <taxon>Araneomorphae</taxon>
        <taxon>Entelegynae</taxon>
        <taxon>Araneoidea</taxon>
        <taxon>Araneidae</taxon>
        <taxon>Caerostris</taxon>
    </lineage>
</organism>
<sequence length="119" mass="13354">MMRKSTLFQDSRMHFRIAGSDRRIRAVNFFSPGVQEKKKARDSNMVIPYRCGKGPGLAPRAAIKRPKAGRARRKALGSALHSLFLLSGAGYLGSFMARRRVLRNSDLDERSSCVDLELD</sequence>
<dbReference type="EMBL" id="BPLQ01000575">
    <property type="protein sequence ID" value="GIX73085.1"/>
    <property type="molecule type" value="Genomic_DNA"/>
</dbReference>
<reference evidence="2 3" key="1">
    <citation type="submission" date="2021-06" db="EMBL/GenBank/DDBJ databases">
        <title>Caerostris darwini draft genome.</title>
        <authorList>
            <person name="Kono N."/>
            <person name="Arakawa K."/>
        </authorList>
    </citation>
    <scope>NUCLEOTIDE SEQUENCE [LARGE SCALE GENOMIC DNA]</scope>
</reference>
<proteinExistence type="predicted"/>
<keyword evidence="1" id="KW-1133">Transmembrane helix</keyword>
<accession>A0AAV4MML9</accession>
<gene>
    <name evidence="2" type="ORF">CDAR_440821</name>
</gene>
<dbReference type="Proteomes" id="UP001054837">
    <property type="component" value="Unassembled WGS sequence"/>
</dbReference>
<dbReference type="AlphaFoldDB" id="A0AAV4MML9"/>
<keyword evidence="1" id="KW-0472">Membrane</keyword>
<name>A0AAV4MML9_9ARAC</name>
<feature type="transmembrane region" description="Helical" evidence="1">
    <location>
        <begin position="75"/>
        <end position="97"/>
    </location>
</feature>
<keyword evidence="1" id="KW-0812">Transmembrane</keyword>
<evidence type="ECO:0000313" key="2">
    <source>
        <dbReference type="EMBL" id="GIX73085.1"/>
    </source>
</evidence>
<evidence type="ECO:0000313" key="3">
    <source>
        <dbReference type="Proteomes" id="UP001054837"/>
    </source>
</evidence>
<keyword evidence="3" id="KW-1185">Reference proteome</keyword>
<evidence type="ECO:0000256" key="1">
    <source>
        <dbReference type="SAM" id="Phobius"/>
    </source>
</evidence>
<protein>
    <submittedName>
        <fullName evidence="2">Uncharacterized protein</fullName>
    </submittedName>
</protein>
<comment type="caution">
    <text evidence="2">The sequence shown here is derived from an EMBL/GenBank/DDBJ whole genome shotgun (WGS) entry which is preliminary data.</text>
</comment>